<keyword evidence="2" id="KW-1185">Reference proteome</keyword>
<proteinExistence type="predicted"/>
<dbReference type="OrthoDB" id="40442at10239"/>
<dbReference type="RefSeq" id="YP_009001105.1">
    <property type="nucleotide sequence ID" value="NC_023423.1"/>
</dbReference>
<evidence type="ECO:0000313" key="2">
    <source>
        <dbReference type="Proteomes" id="UP000202176"/>
    </source>
</evidence>
<gene>
    <name evidence="1" type="ORF">pv_203</name>
</gene>
<protein>
    <submittedName>
        <fullName evidence="1">Uncharacterized protein</fullName>
    </submittedName>
</protein>
<name>W5SAI0_9VIRU</name>
<dbReference type="KEGG" id="vg:18266231"/>
<reference evidence="1 2" key="1">
    <citation type="journal article" date="2014" name="Proc. Natl. Acad. Sci. U.S.A.">
        <title>Thirty-thousand-year-old distant relative of giant icosahedral DNA viruses with a pandoravirus morphology.</title>
        <authorList>
            <person name="Legendre M."/>
            <person name="Bartoli J."/>
            <person name="Shmakova L."/>
            <person name="Jeudy S."/>
            <person name="Labadie K."/>
            <person name="Adrait A."/>
            <person name="Lescot M."/>
            <person name="Poirot O."/>
            <person name="Bertaux L."/>
            <person name="Bruley C."/>
            <person name="Coute Y."/>
            <person name="Rivkina E."/>
            <person name="Abergel C."/>
            <person name="Claverie J.M."/>
        </authorList>
    </citation>
    <scope>NUCLEOTIDE SEQUENCE [LARGE SCALE GENOMIC DNA]</scope>
    <source>
        <strain evidence="1">P1084-T</strain>
    </source>
</reference>
<evidence type="ECO:0000313" key="1">
    <source>
        <dbReference type="EMBL" id="AHH01770.1"/>
    </source>
</evidence>
<accession>W5SAI0</accession>
<dbReference type="EMBL" id="KF740664">
    <property type="protein sequence ID" value="AHH01770.1"/>
    <property type="molecule type" value="Genomic_DNA"/>
</dbReference>
<sequence length="475" mass="54425">MENRLTFLHHMNKQLVTFETFNERFKMNPPSLLHLSLLPLSAEQTIEICSSDQFPSCDEIWKAKAQLDFGFSSDFFDFFLDSSGRSLNNFRRYLELSLVNSFLPQAGEDLIEGIAGVKDAVLKGSEDQLNFFLFRLCPKAKVQLAEILNSSSKLKSLFPQGPDLISFSVFDSLVYRLTGQSLKDEKETISASQLWLIEEKSPGPLEIKIRNQMAYCGAIPQKELLENWDFFPIDILCYLIEKGNEQALEKVLSFTRMGRFGFTFGRVFVSILRSGRIDFINAFRPYLKYLNSLADQPSEKPVPNSHYYFTEAFYGGNPKFIEFLNEIGKLTLGDKLRSDHIFAAGCLRSAFEGFLFHRNLEAVCQMIEQISELNFSLICAVDFSSLPIDVIDCVYRKISTKDHFPPTAFFAKILSENLGYLNVVDFCLEKLREFNEKSPDVLKKVARDEVLQYQLNKYSDLTPISVEKIRSALKF</sequence>
<organism evidence="1 2">
    <name type="scientific">Pithovirus sibericum</name>
    <dbReference type="NCBI Taxonomy" id="1450746"/>
    <lineage>
        <taxon>Viruses</taxon>
        <taxon>Pithoviruses</taxon>
        <taxon>Orthopithovirinae</taxon>
        <taxon>Alphapithovirus</taxon>
        <taxon>Alphapithovirus sibericum</taxon>
    </lineage>
</organism>
<dbReference type="Proteomes" id="UP000202176">
    <property type="component" value="Segment"/>
</dbReference>
<dbReference type="GeneID" id="18266231"/>